<reference evidence="3" key="1">
    <citation type="journal article" date="2013" name="Science">
        <title>Comparative analysis of bat genomes provides insight into the evolution of flight and immunity.</title>
        <authorList>
            <person name="Zhang G."/>
            <person name="Cowled C."/>
            <person name="Shi Z."/>
            <person name="Huang Z."/>
            <person name="Bishop-Lilly K.A."/>
            <person name="Fang X."/>
            <person name="Wynne J.W."/>
            <person name="Xiong Z."/>
            <person name="Baker M.L."/>
            <person name="Zhao W."/>
            <person name="Tachedjian M."/>
            <person name="Zhu Y."/>
            <person name="Zhou P."/>
            <person name="Jiang X."/>
            <person name="Ng J."/>
            <person name="Yang L."/>
            <person name="Wu L."/>
            <person name="Xiao J."/>
            <person name="Feng Y."/>
            <person name="Chen Y."/>
            <person name="Sun X."/>
            <person name="Zhang Y."/>
            <person name="Marsh G.A."/>
            <person name="Crameri G."/>
            <person name="Broder C.C."/>
            <person name="Frey K.G."/>
            <person name="Wang L.F."/>
            <person name="Wang J."/>
        </authorList>
    </citation>
    <scope>NUCLEOTIDE SEQUENCE [LARGE SCALE GENOMIC DNA]</scope>
</reference>
<organism evidence="2 3">
    <name type="scientific">Myotis davidii</name>
    <name type="common">David's myotis</name>
    <dbReference type="NCBI Taxonomy" id="225400"/>
    <lineage>
        <taxon>Eukaryota</taxon>
        <taxon>Metazoa</taxon>
        <taxon>Chordata</taxon>
        <taxon>Craniata</taxon>
        <taxon>Vertebrata</taxon>
        <taxon>Euteleostomi</taxon>
        <taxon>Mammalia</taxon>
        <taxon>Eutheria</taxon>
        <taxon>Laurasiatheria</taxon>
        <taxon>Chiroptera</taxon>
        <taxon>Yangochiroptera</taxon>
        <taxon>Vespertilionidae</taxon>
        <taxon>Myotis</taxon>
    </lineage>
</organism>
<keyword evidence="3" id="KW-1185">Reference proteome</keyword>
<feature type="region of interest" description="Disordered" evidence="1">
    <location>
        <begin position="1"/>
        <end position="25"/>
    </location>
</feature>
<protein>
    <submittedName>
        <fullName evidence="2">Uncharacterized protein</fullName>
    </submittedName>
</protein>
<dbReference type="AlphaFoldDB" id="L5M911"/>
<dbReference type="EMBL" id="KB103229">
    <property type="protein sequence ID" value="ELK34218.1"/>
    <property type="molecule type" value="Genomic_DNA"/>
</dbReference>
<dbReference type="Proteomes" id="UP000010556">
    <property type="component" value="Unassembled WGS sequence"/>
</dbReference>
<accession>L5M911</accession>
<evidence type="ECO:0000313" key="2">
    <source>
        <dbReference type="EMBL" id="ELK34218.1"/>
    </source>
</evidence>
<evidence type="ECO:0000256" key="1">
    <source>
        <dbReference type="SAM" id="MobiDB-lite"/>
    </source>
</evidence>
<feature type="region of interest" description="Disordered" evidence="1">
    <location>
        <begin position="71"/>
        <end position="100"/>
    </location>
</feature>
<evidence type="ECO:0000313" key="3">
    <source>
        <dbReference type="Proteomes" id="UP000010556"/>
    </source>
</evidence>
<gene>
    <name evidence="2" type="ORF">MDA_GLEAN10021568</name>
</gene>
<name>L5M911_MYODS</name>
<sequence length="100" mass="10933">MYLRANLPGEEVERPFSPSLDAAGIQGMPTRTGVLREQRGPFPNTGSTLRASARSRLQTALAWRWRNETLSLKEAQDTPRMRPGSGSEAVGPETSPAPTR</sequence>
<proteinExistence type="predicted"/>